<evidence type="ECO:0000256" key="2">
    <source>
        <dbReference type="ARBA" id="ARBA00012682"/>
    </source>
</evidence>
<evidence type="ECO:0000313" key="9">
    <source>
        <dbReference type="Proteomes" id="UP000396862"/>
    </source>
</evidence>
<keyword evidence="9" id="KW-1185">Reference proteome</keyword>
<name>A0ABQ0ZK69_9BACT</name>
<protein>
    <recommendedName>
        <fullName evidence="2 5">Superoxide dismutase</fullName>
        <ecNumber evidence="2 5">1.15.1.1</ecNumber>
    </recommendedName>
</protein>
<dbReference type="Proteomes" id="UP000396862">
    <property type="component" value="Unassembled WGS sequence"/>
</dbReference>
<organism evidence="8 9">
    <name type="scientific">Prolixibacter denitrificans</name>
    <dbReference type="NCBI Taxonomy" id="1541063"/>
    <lineage>
        <taxon>Bacteria</taxon>
        <taxon>Pseudomonadati</taxon>
        <taxon>Bacteroidota</taxon>
        <taxon>Bacteroidia</taxon>
        <taxon>Marinilabiliales</taxon>
        <taxon>Prolixibacteraceae</taxon>
        <taxon>Prolixibacter</taxon>
    </lineage>
</organism>
<dbReference type="Pfam" id="PF02777">
    <property type="entry name" value="Sod_Fe_C"/>
    <property type="match status" value="1"/>
</dbReference>
<keyword evidence="4 5" id="KW-0560">Oxidoreductase</keyword>
<dbReference type="PANTHER" id="PTHR43595:SF2">
    <property type="entry name" value="SMALL RIBOSOMAL SUBUNIT PROTEIN MS42"/>
    <property type="match status" value="1"/>
</dbReference>
<feature type="domain" description="Manganese/iron superoxide dismutase N-terminal" evidence="6">
    <location>
        <begin position="11"/>
        <end position="94"/>
    </location>
</feature>
<gene>
    <name evidence="8" type="primary">sodA_2</name>
    <name evidence="8" type="ORF">JCM18694_20820</name>
</gene>
<feature type="domain" description="Manganese/iron superoxide dismutase C-terminal" evidence="7">
    <location>
        <begin position="101"/>
        <end position="206"/>
    </location>
</feature>
<accession>A0ABQ0ZK69</accession>
<dbReference type="SUPFAM" id="SSF54719">
    <property type="entry name" value="Fe,Mn superoxide dismutase (SOD), C-terminal domain"/>
    <property type="match status" value="1"/>
</dbReference>
<dbReference type="EC" id="1.15.1.1" evidence="2 5"/>
<proteinExistence type="inferred from homology"/>
<comment type="catalytic activity">
    <reaction evidence="5">
        <text>2 superoxide + 2 H(+) = H2O2 + O2</text>
        <dbReference type="Rhea" id="RHEA:20696"/>
        <dbReference type="ChEBI" id="CHEBI:15378"/>
        <dbReference type="ChEBI" id="CHEBI:15379"/>
        <dbReference type="ChEBI" id="CHEBI:16240"/>
        <dbReference type="ChEBI" id="CHEBI:18421"/>
        <dbReference type="EC" id="1.15.1.1"/>
    </reaction>
</comment>
<dbReference type="InterPro" id="IPR036314">
    <property type="entry name" value="SOD_C_sf"/>
</dbReference>
<dbReference type="PANTHER" id="PTHR43595">
    <property type="entry name" value="37S RIBOSOMAL PROTEIN S26, MITOCHONDRIAL"/>
    <property type="match status" value="1"/>
</dbReference>
<dbReference type="InterPro" id="IPR036324">
    <property type="entry name" value="Mn/Fe_SOD_N_sf"/>
</dbReference>
<evidence type="ECO:0000259" key="7">
    <source>
        <dbReference type="Pfam" id="PF02777"/>
    </source>
</evidence>
<comment type="function">
    <text evidence="5">Destroys radicals which are normally produced within the cells and which are toxic to biological systems.</text>
</comment>
<dbReference type="PRINTS" id="PR01703">
    <property type="entry name" value="MNSODISMTASE"/>
</dbReference>
<dbReference type="Pfam" id="PF00081">
    <property type="entry name" value="Sod_Fe_N"/>
    <property type="match status" value="1"/>
</dbReference>
<evidence type="ECO:0000259" key="6">
    <source>
        <dbReference type="Pfam" id="PF00081"/>
    </source>
</evidence>
<evidence type="ECO:0000256" key="3">
    <source>
        <dbReference type="ARBA" id="ARBA00022723"/>
    </source>
</evidence>
<comment type="similarity">
    <text evidence="1 5">Belongs to the iron/manganese superoxide dismutase family.</text>
</comment>
<dbReference type="InterPro" id="IPR001189">
    <property type="entry name" value="Mn/Fe_SOD"/>
</dbReference>
<dbReference type="SUPFAM" id="SSF46609">
    <property type="entry name" value="Fe,Mn superoxide dismutase (SOD), N-terminal domain"/>
    <property type="match status" value="1"/>
</dbReference>
<evidence type="ECO:0000256" key="4">
    <source>
        <dbReference type="ARBA" id="ARBA00023002"/>
    </source>
</evidence>
<dbReference type="EMBL" id="BLAU01000001">
    <property type="protein sequence ID" value="GET21836.1"/>
    <property type="molecule type" value="Genomic_DNA"/>
</dbReference>
<sequence length="218" mass="24464">MITIKTDIMSKFQLPALPYAYEALEPHFDKETMTIHHQRHHQAYVNNLNNALQGSDGANKSLEEIIKEVSKYSTAVRNNGGGHYNHSLFWEILSPNPQLTPAGKLADEIATAFGDLDNLKAEIKKAGLGQFGSGWAWLYAKSDGSVGVTSTPNQDNPLMDIQSDNKGIPVLGVDVWEHAYYLKYQNKRADYLDAFWSVLDWNAVGKKYEEALSKYNKN</sequence>
<dbReference type="InterPro" id="IPR019833">
    <property type="entry name" value="Mn/Fe_SOD_BS"/>
</dbReference>
<dbReference type="Gene3D" id="1.10.287.990">
    <property type="entry name" value="Fe,Mn superoxide dismutase (SOD) domain"/>
    <property type="match status" value="1"/>
</dbReference>
<reference evidence="8 9" key="1">
    <citation type="submission" date="2019-10" db="EMBL/GenBank/DDBJ databases">
        <title>Prolixibacter strains distinguished by the presence of nitrate reductase genes were adept at nitrate-dependent anaerobic corrosion of metallic iron and carbon steel.</title>
        <authorList>
            <person name="Iino T."/>
            <person name="Shono N."/>
            <person name="Ito K."/>
            <person name="Nakamura R."/>
            <person name="Sueoka K."/>
            <person name="Harayama S."/>
            <person name="Ohkuma M."/>
        </authorList>
    </citation>
    <scope>NUCLEOTIDE SEQUENCE [LARGE SCALE GENOMIC DNA]</scope>
    <source>
        <strain evidence="8 9">MIC1-1</strain>
    </source>
</reference>
<dbReference type="Gene3D" id="3.55.40.20">
    <property type="entry name" value="Iron/manganese superoxide dismutase, C-terminal domain"/>
    <property type="match status" value="1"/>
</dbReference>
<evidence type="ECO:0000313" key="8">
    <source>
        <dbReference type="EMBL" id="GET21836.1"/>
    </source>
</evidence>
<dbReference type="PROSITE" id="PS00088">
    <property type="entry name" value="SOD_MN"/>
    <property type="match status" value="1"/>
</dbReference>
<evidence type="ECO:0000256" key="5">
    <source>
        <dbReference type="RuleBase" id="RU000414"/>
    </source>
</evidence>
<dbReference type="PIRSF" id="PIRSF000349">
    <property type="entry name" value="SODismutase"/>
    <property type="match status" value="1"/>
</dbReference>
<keyword evidence="3 5" id="KW-0479">Metal-binding</keyword>
<dbReference type="InterPro" id="IPR019831">
    <property type="entry name" value="Mn/Fe_SOD_N"/>
</dbReference>
<dbReference type="InterPro" id="IPR019832">
    <property type="entry name" value="Mn/Fe_SOD_C"/>
</dbReference>
<evidence type="ECO:0000256" key="1">
    <source>
        <dbReference type="ARBA" id="ARBA00008714"/>
    </source>
</evidence>
<comment type="caution">
    <text evidence="8">The sequence shown here is derived from an EMBL/GenBank/DDBJ whole genome shotgun (WGS) entry which is preliminary data.</text>
</comment>